<evidence type="ECO:0000256" key="4">
    <source>
        <dbReference type="ARBA" id="ARBA00022989"/>
    </source>
</evidence>
<evidence type="ECO:0000313" key="11">
    <source>
        <dbReference type="Proteomes" id="UP000652760"/>
    </source>
</evidence>
<keyword evidence="11" id="KW-1185">Reference proteome</keyword>
<protein>
    <submittedName>
        <fullName evidence="10">ABC transporter permease</fullName>
    </submittedName>
</protein>
<dbReference type="Pfam" id="PF02687">
    <property type="entry name" value="FtsX"/>
    <property type="match status" value="1"/>
</dbReference>
<proteinExistence type="inferred from homology"/>
<sequence length="412" mass="42823">MRRAGHVKPARPLDDGESGGRRWRALAADALRNLGAMRQRSLLALLGIAIGTAAVVALISIGENAREHSMRQFLAMGADILTVQKDFSLSGRPAVLTRADVDRLRALPGVEEVAPLAMLGVEIRQGRTRLPSAVAGVTPEFFALVQAKAAQGRTLTEGDRAATVVVLGAGLARRLAEDGQPPVPGSLLRMGGYNHTVVGVLAGSTPNPVLPLDVDSTAFVPLSGARRVSANSDITNLVVRKMPGATDQAVRQSLSDHFSGGPHPRPVMVQSARQLIIAMTDQARVHTLLLAAIGGVSLIVGGVGVMNVMLMGVVERRREIGLRMALGARPIDVCAMFLAEALALSLSGGVAGVLLGLAAAAVYAWNAGWAFAPSVPSLPLGLGMSSGVGLFFGLYPAVQASRLEPVAALRGE</sequence>
<evidence type="ECO:0000256" key="3">
    <source>
        <dbReference type="ARBA" id="ARBA00022692"/>
    </source>
</evidence>
<dbReference type="PANTHER" id="PTHR30572">
    <property type="entry name" value="MEMBRANE COMPONENT OF TRANSPORTER-RELATED"/>
    <property type="match status" value="1"/>
</dbReference>
<dbReference type="InterPro" id="IPR003838">
    <property type="entry name" value="ABC3_permease_C"/>
</dbReference>
<feature type="domain" description="ABC3 transporter permease C-terminal" evidence="8">
    <location>
        <begin position="293"/>
        <end position="405"/>
    </location>
</feature>
<dbReference type="Proteomes" id="UP000652760">
    <property type="component" value="Unassembled WGS sequence"/>
</dbReference>
<reference evidence="11" key="1">
    <citation type="submission" date="2021-01" db="EMBL/GenBank/DDBJ databases">
        <title>Genome public.</title>
        <authorList>
            <person name="Liu C."/>
            <person name="Sun Q."/>
        </authorList>
    </citation>
    <scope>NUCLEOTIDE SEQUENCE [LARGE SCALE GENOMIC DNA]</scope>
    <source>
        <strain evidence="11">YIM B02556</strain>
    </source>
</reference>
<evidence type="ECO:0000256" key="1">
    <source>
        <dbReference type="ARBA" id="ARBA00004651"/>
    </source>
</evidence>
<comment type="subcellular location">
    <subcellularLocation>
        <location evidence="1">Cell membrane</location>
        <topology evidence="1">Multi-pass membrane protein</topology>
    </subcellularLocation>
</comment>
<evidence type="ECO:0000259" key="8">
    <source>
        <dbReference type="Pfam" id="PF02687"/>
    </source>
</evidence>
<feature type="transmembrane region" description="Helical" evidence="7">
    <location>
        <begin position="288"/>
        <end position="314"/>
    </location>
</feature>
<keyword evidence="3 7" id="KW-0812">Transmembrane</keyword>
<feature type="domain" description="MacB-like periplasmic core" evidence="9">
    <location>
        <begin position="41"/>
        <end position="255"/>
    </location>
</feature>
<feature type="transmembrane region" description="Helical" evidence="7">
    <location>
        <begin position="42"/>
        <end position="62"/>
    </location>
</feature>
<gene>
    <name evidence="10" type="ORF">JHL17_20305</name>
</gene>
<evidence type="ECO:0000256" key="2">
    <source>
        <dbReference type="ARBA" id="ARBA00022475"/>
    </source>
</evidence>
<evidence type="ECO:0000313" key="10">
    <source>
        <dbReference type="EMBL" id="MBK1839752.1"/>
    </source>
</evidence>
<keyword evidence="5 7" id="KW-0472">Membrane</keyword>
<organism evidence="10 11">
    <name type="scientific">Azospirillum endophyticum</name>
    <dbReference type="NCBI Taxonomy" id="2800326"/>
    <lineage>
        <taxon>Bacteria</taxon>
        <taxon>Pseudomonadati</taxon>
        <taxon>Pseudomonadota</taxon>
        <taxon>Alphaproteobacteria</taxon>
        <taxon>Rhodospirillales</taxon>
        <taxon>Azospirillaceae</taxon>
        <taxon>Azospirillum</taxon>
    </lineage>
</organism>
<comment type="caution">
    <text evidence="10">The sequence shown here is derived from an EMBL/GenBank/DDBJ whole genome shotgun (WGS) entry which is preliminary data.</text>
</comment>
<dbReference type="EMBL" id="JAENHM010000058">
    <property type="protein sequence ID" value="MBK1839752.1"/>
    <property type="molecule type" value="Genomic_DNA"/>
</dbReference>
<dbReference type="RefSeq" id="WP_200195806.1">
    <property type="nucleotide sequence ID" value="NZ_JAENHM010000058.1"/>
</dbReference>
<dbReference type="Pfam" id="PF12704">
    <property type="entry name" value="MacB_PCD"/>
    <property type="match status" value="1"/>
</dbReference>
<comment type="similarity">
    <text evidence="6">Belongs to the ABC-4 integral membrane protein family.</text>
</comment>
<dbReference type="InterPro" id="IPR050250">
    <property type="entry name" value="Macrolide_Exporter_MacB"/>
</dbReference>
<dbReference type="PANTHER" id="PTHR30572:SF4">
    <property type="entry name" value="ABC TRANSPORTER PERMEASE YTRF"/>
    <property type="match status" value="1"/>
</dbReference>
<feature type="transmembrane region" description="Helical" evidence="7">
    <location>
        <begin position="335"/>
        <end position="365"/>
    </location>
</feature>
<keyword evidence="2" id="KW-1003">Cell membrane</keyword>
<evidence type="ECO:0000256" key="7">
    <source>
        <dbReference type="SAM" id="Phobius"/>
    </source>
</evidence>
<name>A0ABS1F8K8_9PROT</name>
<feature type="transmembrane region" description="Helical" evidence="7">
    <location>
        <begin position="377"/>
        <end position="395"/>
    </location>
</feature>
<evidence type="ECO:0000259" key="9">
    <source>
        <dbReference type="Pfam" id="PF12704"/>
    </source>
</evidence>
<keyword evidence="4 7" id="KW-1133">Transmembrane helix</keyword>
<dbReference type="InterPro" id="IPR025857">
    <property type="entry name" value="MacB_PCD"/>
</dbReference>
<evidence type="ECO:0000256" key="6">
    <source>
        <dbReference type="ARBA" id="ARBA00038076"/>
    </source>
</evidence>
<evidence type="ECO:0000256" key="5">
    <source>
        <dbReference type="ARBA" id="ARBA00023136"/>
    </source>
</evidence>
<accession>A0ABS1F8K8</accession>